<dbReference type="PANTHER" id="PTHR35543:SF1">
    <property type="entry name" value="INTRAFLAGELLAR TRANSPORT-ASSOCIATED PROTEIN"/>
    <property type="match status" value="1"/>
</dbReference>
<dbReference type="PANTHER" id="PTHR35543">
    <property type="entry name" value="PROTEIN C11ORF74"/>
    <property type="match status" value="1"/>
</dbReference>
<dbReference type="GO" id="GO:0007283">
    <property type="term" value="P:spermatogenesis"/>
    <property type="evidence" value="ECO:0007669"/>
    <property type="project" value="Ensembl"/>
</dbReference>
<proteinExistence type="predicted"/>
<dbReference type="AlphaFoldDB" id="K7FWH7"/>
<dbReference type="Proteomes" id="UP000007267">
    <property type="component" value="Unassembled WGS sequence"/>
</dbReference>
<dbReference type="OMA" id="KFINCHE"/>
<sequence>MMEKQPSNNSVLDQFINSQEQTYEEFLSTFSYLSKEELEMKSQVSQMESIENTFSLLELSNRNKQNVSPIRNKEPSVSLSSQSLDEDQIMMGKGWKVGCCVLGDLSLARRVKVDNYLELEDFDTDDEFGQETCSAGSLVLPGEVEETATCYRPSFNQPTNLEFGTLSDAQSSNSKTQEPCGDEVQLFSLDKEFDYDSVALTPKFSEAEMKAIMNSSEQKKVWIGLKSTGSEEGS</sequence>
<dbReference type="InterPro" id="IPR040028">
    <property type="entry name" value="IFTAP"/>
</dbReference>
<reference evidence="2" key="1">
    <citation type="submission" date="2011-10" db="EMBL/GenBank/DDBJ databases">
        <authorList>
            <consortium name="Soft-shell Turtle Genome Consortium"/>
        </authorList>
    </citation>
    <scope>NUCLEOTIDE SEQUENCE [LARGE SCALE GENOMIC DNA]</scope>
    <source>
        <strain evidence="2">Daiwa-1</strain>
    </source>
</reference>
<dbReference type="GO" id="GO:0005829">
    <property type="term" value="C:cytosol"/>
    <property type="evidence" value="ECO:0007669"/>
    <property type="project" value="Ensembl"/>
</dbReference>
<dbReference type="GO" id="GO:0120160">
    <property type="term" value="F:intraciliary transport particle A binding"/>
    <property type="evidence" value="ECO:0007669"/>
    <property type="project" value="Ensembl"/>
</dbReference>
<evidence type="ECO:0000313" key="1">
    <source>
        <dbReference type="Ensembl" id="ENSPSIP00000012387.1"/>
    </source>
</evidence>
<dbReference type="CTD" id="119710"/>
<name>K7FWH7_PELSI</name>
<reference evidence="1" key="3">
    <citation type="submission" date="2025-08" db="UniProtKB">
        <authorList>
            <consortium name="Ensembl"/>
        </authorList>
    </citation>
    <scope>IDENTIFICATION</scope>
</reference>
<dbReference type="Pfam" id="PF17722">
    <property type="entry name" value="IFTAP"/>
    <property type="match status" value="1"/>
</dbReference>
<dbReference type="STRING" id="13735.ENSPSIP00000012387"/>
<dbReference type="EMBL" id="AGCU01095592">
    <property type="status" value="NOT_ANNOTATED_CDS"/>
    <property type="molecule type" value="Genomic_DNA"/>
</dbReference>
<reference evidence="2" key="2">
    <citation type="journal article" date="2013" name="Nat. Genet.">
        <title>The draft genomes of soft-shell turtle and green sea turtle yield insights into the development and evolution of the turtle-specific body plan.</title>
        <authorList>
            <person name="Wang Z."/>
            <person name="Pascual-Anaya J."/>
            <person name="Zadissa A."/>
            <person name="Li W."/>
            <person name="Niimura Y."/>
            <person name="Huang Z."/>
            <person name="Li C."/>
            <person name="White S."/>
            <person name="Xiong Z."/>
            <person name="Fang D."/>
            <person name="Wang B."/>
            <person name="Ming Y."/>
            <person name="Chen Y."/>
            <person name="Zheng Y."/>
            <person name="Kuraku S."/>
            <person name="Pignatelli M."/>
            <person name="Herrero J."/>
            <person name="Beal K."/>
            <person name="Nozawa M."/>
            <person name="Li Q."/>
            <person name="Wang J."/>
            <person name="Zhang H."/>
            <person name="Yu L."/>
            <person name="Shigenobu S."/>
            <person name="Wang J."/>
            <person name="Liu J."/>
            <person name="Flicek P."/>
            <person name="Searle S."/>
            <person name="Wang J."/>
            <person name="Kuratani S."/>
            <person name="Yin Y."/>
            <person name="Aken B."/>
            <person name="Zhang G."/>
            <person name="Irie N."/>
        </authorList>
    </citation>
    <scope>NUCLEOTIDE SEQUENCE [LARGE SCALE GENOMIC DNA]</scope>
    <source>
        <strain evidence="2">Daiwa-1</strain>
    </source>
</reference>
<dbReference type="GeneTree" id="ENSGT00390000013149"/>
<dbReference type="EMBL" id="AGCU01095590">
    <property type="status" value="NOT_ANNOTATED_CDS"/>
    <property type="molecule type" value="Genomic_DNA"/>
</dbReference>
<dbReference type="HOGENOM" id="CLU_077972_0_0_1"/>
<dbReference type="OrthoDB" id="10057631at2759"/>
<reference evidence="1" key="4">
    <citation type="submission" date="2025-09" db="UniProtKB">
        <authorList>
            <consortium name="Ensembl"/>
        </authorList>
    </citation>
    <scope>IDENTIFICATION</scope>
</reference>
<evidence type="ECO:0000313" key="2">
    <source>
        <dbReference type="Proteomes" id="UP000007267"/>
    </source>
</evidence>
<keyword evidence="2" id="KW-1185">Reference proteome</keyword>
<dbReference type="eggNOG" id="ENOG502S1X7">
    <property type="taxonomic scope" value="Eukaryota"/>
</dbReference>
<organism evidence="1 2">
    <name type="scientific">Pelodiscus sinensis</name>
    <name type="common">Chinese softshell turtle</name>
    <name type="synonym">Trionyx sinensis</name>
    <dbReference type="NCBI Taxonomy" id="13735"/>
    <lineage>
        <taxon>Eukaryota</taxon>
        <taxon>Metazoa</taxon>
        <taxon>Chordata</taxon>
        <taxon>Craniata</taxon>
        <taxon>Vertebrata</taxon>
        <taxon>Euteleostomi</taxon>
        <taxon>Archelosauria</taxon>
        <taxon>Testudinata</taxon>
        <taxon>Testudines</taxon>
        <taxon>Cryptodira</taxon>
        <taxon>Trionychia</taxon>
        <taxon>Trionychidae</taxon>
        <taxon>Pelodiscus</taxon>
    </lineage>
</organism>
<dbReference type="Ensembl" id="ENSPSIT00000012447.1">
    <property type="protein sequence ID" value="ENSPSIP00000012387.1"/>
    <property type="gene ID" value="ENSPSIG00000011179.1"/>
</dbReference>
<dbReference type="GO" id="GO:0007340">
    <property type="term" value="P:acrosome reaction"/>
    <property type="evidence" value="ECO:0007669"/>
    <property type="project" value="Ensembl"/>
</dbReference>
<gene>
    <name evidence="1" type="primary">IFTAP</name>
</gene>
<accession>K7FWH7</accession>
<dbReference type="GO" id="GO:0097731">
    <property type="term" value="C:9+0 non-motile cilium"/>
    <property type="evidence" value="ECO:0007669"/>
    <property type="project" value="Ensembl"/>
</dbReference>
<dbReference type="EMBL" id="AGCU01095591">
    <property type="status" value="NOT_ANNOTATED_CDS"/>
    <property type="molecule type" value="Genomic_DNA"/>
</dbReference>
<dbReference type="KEGG" id="pss:102443407"/>
<dbReference type="EMBL" id="AGCU01095593">
    <property type="status" value="NOT_ANNOTATED_CDS"/>
    <property type="molecule type" value="Genomic_DNA"/>
</dbReference>
<dbReference type="EMBL" id="AGCU01095589">
    <property type="status" value="NOT_ANNOTATED_CDS"/>
    <property type="molecule type" value="Genomic_DNA"/>
</dbReference>
<protein>
    <submittedName>
        <fullName evidence="1">Intraflagellar transport associated protein</fullName>
    </submittedName>
</protein>